<organism evidence="3 4">
    <name type="scientific">Longimicrobium terrae</name>
    <dbReference type="NCBI Taxonomy" id="1639882"/>
    <lineage>
        <taxon>Bacteria</taxon>
        <taxon>Pseudomonadati</taxon>
        <taxon>Gemmatimonadota</taxon>
        <taxon>Longimicrobiia</taxon>
        <taxon>Longimicrobiales</taxon>
        <taxon>Longimicrobiaceae</taxon>
        <taxon>Longimicrobium</taxon>
    </lineage>
</organism>
<dbReference type="AlphaFoldDB" id="A0A841H6I3"/>
<accession>A0A841H6I3</accession>
<evidence type="ECO:0000313" key="4">
    <source>
        <dbReference type="Proteomes" id="UP000582837"/>
    </source>
</evidence>
<feature type="transmembrane region" description="Helical" evidence="2">
    <location>
        <begin position="155"/>
        <end position="178"/>
    </location>
</feature>
<keyword evidence="4" id="KW-1185">Reference proteome</keyword>
<comment type="caution">
    <text evidence="3">The sequence shown here is derived from an EMBL/GenBank/DDBJ whole genome shotgun (WGS) entry which is preliminary data.</text>
</comment>
<proteinExistence type="predicted"/>
<feature type="transmembrane region" description="Helical" evidence="2">
    <location>
        <begin position="72"/>
        <end position="90"/>
    </location>
</feature>
<evidence type="ECO:0008006" key="5">
    <source>
        <dbReference type="Google" id="ProtNLM"/>
    </source>
</evidence>
<keyword evidence="2" id="KW-1133">Transmembrane helix</keyword>
<dbReference type="Proteomes" id="UP000582837">
    <property type="component" value="Unassembled WGS sequence"/>
</dbReference>
<feature type="region of interest" description="Disordered" evidence="1">
    <location>
        <begin position="524"/>
        <end position="570"/>
    </location>
</feature>
<dbReference type="EMBL" id="JACHIA010000025">
    <property type="protein sequence ID" value="MBB6073522.1"/>
    <property type="molecule type" value="Genomic_DNA"/>
</dbReference>
<keyword evidence="2" id="KW-0472">Membrane</keyword>
<evidence type="ECO:0000256" key="1">
    <source>
        <dbReference type="SAM" id="MobiDB-lite"/>
    </source>
</evidence>
<evidence type="ECO:0000313" key="3">
    <source>
        <dbReference type="EMBL" id="MBB6073522.1"/>
    </source>
</evidence>
<sequence>MSTLAHAPPSTSRPLRAPADRLIDGVRSAWRRSVLLRALVIGPALFASVAVALVLVDLLIPMRAVLRETLRWLPPLLGLGVVGYAIYRVLNPPTPRTFALLAEERIPALDNRLLTAFDMAETVPDGIVGRAFVADAERRLQAAGPRGVAPLNVRVPVIVLAASLAVAALFALSFPGAAREALGRWMHPADAYASKWREVRGTTLPNVPPAPMPMFDEFRWRVQPPAYAGLPVQEGRGDEPVSALPGSRVRLRSRFPDRWDAVRAAAIGGAPVAVRREGEEWVVDYTMPADAKGLTLEAVAGDETVDRRVVPLIPLADQAPDVQLTTPDADLVLAQPSGRLTVRAGAGDDYGVGALWLHWTRSRGSGESYEFTEGDWQFTRVARNGKTASGEFSIDLATMGLQAGDVMHIRATARDRNDVTGPGESVSRTRIVRIARPDEFDQVNTELGLPSELPKDPVLSQRMIILMTERLVRDAPRLARAELQSRSNDIAAEQGRLREVVGEQIYVRGSSGAVQGQDVDFGYLESGGGAGHTEGAAHGSEPAAPERTPEATLEAASEATGQGTIDEVSHKHDEGDLLDVNRDLLTLHNLMWSAEGQLKLIRPDSSLPHQYEALRMIQAMQRAERVFPRGNVAVDPINVAEARGQGKMDDVGPVARSRGTALASMGPLLAELDRVAAGLGRRAPRQSALEVSSLAARALEAGADRQAAALISQASGEAGAGRADRARDLLRRARGRLAPSAGAGARPLPSTADPAAAEYFRRIGRGG</sequence>
<name>A0A841H6I3_9BACT</name>
<keyword evidence="2" id="KW-0812">Transmembrane</keyword>
<gene>
    <name evidence="3" type="ORF">HNQ61_005192</name>
</gene>
<protein>
    <recommendedName>
        <fullName evidence="5">DUF4175 domain-containing protein</fullName>
    </recommendedName>
</protein>
<reference evidence="3 4" key="1">
    <citation type="submission" date="2020-08" db="EMBL/GenBank/DDBJ databases">
        <title>Genomic Encyclopedia of Type Strains, Phase IV (KMG-IV): sequencing the most valuable type-strain genomes for metagenomic binning, comparative biology and taxonomic classification.</title>
        <authorList>
            <person name="Goeker M."/>
        </authorList>
    </citation>
    <scope>NUCLEOTIDE SEQUENCE [LARGE SCALE GENOMIC DNA]</scope>
    <source>
        <strain evidence="3 4">DSM 29007</strain>
    </source>
</reference>
<evidence type="ECO:0000256" key="2">
    <source>
        <dbReference type="SAM" id="Phobius"/>
    </source>
</evidence>
<feature type="transmembrane region" description="Helical" evidence="2">
    <location>
        <begin position="34"/>
        <end position="60"/>
    </location>
</feature>
<dbReference type="RefSeq" id="WP_170038462.1">
    <property type="nucleotide sequence ID" value="NZ_JABDTL010000002.1"/>
</dbReference>